<comment type="caution">
    <text evidence="1">The sequence shown here is derived from an EMBL/GenBank/DDBJ whole genome shotgun (WGS) entry which is preliminary data.</text>
</comment>
<proteinExistence type="predicted"/>
<dbReference type="EMBL" id="PCVN01000111">
    <property type="protein sequence ID" value="PIQ74067.1"/>
    <property type="molecule type" value="Genomic_DNA"/>
</dbReference>
<organism evidence="1 2">
    <name type="scientific">Candidatus Portnoybacteria bacterium CG11_big_fil_rev_8_21_14_0_20_44_10</name>
    <dbReference type="NCBI Taxonomy" id="1974818"/>
    <lineage>
        <taxon>Bacteria</taxon>
        <taxon>Candidatus Portnoyibacteriota</taxon>
    </lineage>
</organism>
<sequence>MIFEITRYAIKERACLGCDSALEIEEDVLKIDTEKMSRDSAERLHRALRPRYCHAENLCVNRHQFFLYHFSSVDCRRVAFLSSECLCVRVNPNGSMEFGLHLPPYGKDMNRSECPHRVRLPDESPL</sequence>
<protein>
    <submittedName>
        <fullName evidence="1">Uncharacterized protein</fullName>
    </submittedName>
</protein>
<reference evidence="1 2" key="1">
    <citation type="submission" date="2017-09" db="EMBL/GenBank/DDBJ databases">
        <title>Depth-based differentiation of microbial function through sediment-hosted aquifers and enrichment of novel symbionts in the deep terrestrial subsurface.</title>
        <authorList>
            <person name="Probst A.J."/>
            <person name="Ladd B."/>
            <person name="Jarett J.K."/>
            <person name="Geller-Mcgrath D.E."/>
            <person name="Sieber C.M."/>
            <person name="Emerson J.B."/>
            <person name="Anantharaman K."/>
            <person name="Thomas B.C."/>
            <person name="Malmstrom R."/>
            <person name="Stieglmeier M."/>
            <person name="Klingl A."/>
            <person name="Woyke T."/>
            <person name="Ryan C.M."/>
            <person name="Banfield J.F."/>
        </authorList>
    </citation>
    <scope>NUCLEOTIDE SEQUENCE [LARGE SCALE GENOMIC DNA]</scope>
    <source>
        <strain evidence="1">CG11_big_fil_rev_8_21_14_0_20_44_10</strain>
    </source>
</reference>
<dbReference type="Proteomes" id="UP000231550">
    <property type="component" value="Unassembled WGS sequence"/>
</dbReference>
<gene>
    <name evidence="1" type="ORF">COV85_04180</name>
</gene>
<evidence type="ECO:0000313" key="2">
    <source>
        <dbReference type="Proteomes" id="UP000231550"/>
    </source>
</evidence>
<dbReference type="AlphaFoldDB" id="A0A2H0KPM3"/>
<name>A0A2H0KPM3_9BACT</name>
<accession>A0A2H0KPM3</accession>
<evidence type="ECO:0000313" key="1">
    <source>
        <dbReference type="EMBL" id="PIQ74067.1"/>
    </source>
</evidence>